<evidence type="ECO:0000313" key="2">
    <source>
        <dbReference type="Proteomes" id="UP000526734"/>
    </source>
</evidence>
<accession>A0A7W3W3I6</accession>
<comment type="caution">
    <text evidence="1">The sequence shown here is derived from an EMBL/GenBank/DDBJ whole genome shotgun (WGS) entry which is preliminary data.</text>
</comment>
<proteinExistence type="predicted"/>
<dbReference type="Proteomes" id="UP000526734">
    <property type="component" value="Unassembled WGS sequence"/>
</dbReference>
<name>A0A7W3W3I6_9PSEU</name>
<gene>
    <name evidence="1" type="ORF">H4281_33455</name>
</gene>
<dbReference type="EMBL" id="JACGZW010000012">
    <property type="protein sequence ID" value="MBB1158080.1"/>
    <property type="molecule type" value="Genomic_DNA"/>
</dbReference>
<organism evidence="1 2">
    <name type="scientific">Amycolatopsis dendrobii</name>
    <dbReference type="NCBI Taxonomy" id="2760662"/>
    <lineage>
        <taxon>Bacteria</taxon>
        <taxon>Bacillati</taxon>
        <taxon>Actinomycetota</taxon>
        <taxon>Actinomycetes</taxon>
        <taxon>Pseudonocardiales</taxon>
        <taxon>Pseudonocardiaceae</taxon>
        <taxon>Amycolatopsis</taxon>
    </lineage>
</organism>
<protein>
    <submittedName>
        <fullName evidence="1">Uncharacterized protein</fullName>
    </submittedName>
</protein>
<keyword evidence="2" id="KW-1185">Reference proteome</keyword>
<dbReference type="AlphaFoldDB" id="A0A7W3W3I6"/>
<sequence length="53" mass="5671">MTSSRSDEQGVVVILPAEMPVLTPVVARGLLAVLVELTDVPCWDRAEGMTDDS</sequence>
<evidence type="ECO:0000313" key="1">
    <source>
        <dbReference type="EMBL" id="MBB1158080.1"/>
    </source>
</evidence>
<dbReference type="RefSeq" id="WP_182894845.1">
    <property type="nucleotide sequence ID" value="NZ_JACGZW010000012.1"/>
</dbReference>
<reference evidence="1 2" key="1">
    <citation type="submission" date="2020-08" db="EMBL/GenBank/DDBJ databases">
        <title>Amycolatopsis sp. nov. DR6-1 isolated from Dendrobium heterocarpum.</title>
        <authorList>
            <person name="Tedsree N."/>
            <person name="Kuncharoen N."/>
            <person name="Likhitwitayawuid K."/>
            <person name="Tanasupawat S."/>
        </authorList>
    </citation>
    <scope>NUCLEOTIDE SEQUENCE [LARGE SCALE GENOMIC DNA]</scope>
    <source>
        <strain evidence="1 2">DR6-1</strain>
    </source>
</reference>